<evidence type="ECO:0000256" key="2">
    <source>
        <dbReference type="SAM" id="Phobius"/>
    </source>
</evidence>
<dbReference type="EMBL" id="CAXKWB010030407">
    <property type="protein sequence ID" value="CAL4137497.1"/>
    <property type="molecule type" value="Genomic_DNA"/>
</dbReference>
<keyword evidence="3" id="KW-0732">Signal</keyword>
<feature type="signal peptide" evidence="3">
    <location>
        <begin position="1"/>
        <end position="23"/>
    </location>
</feature>
<name>A0AAV2RQS4_MEGNR</name>
<feature type="compositionally biased region" description="Basic and acidic residues" evidence="1">
    <location>
        <begin position="332"/>
        <end position="357"/>
    </location>
</feature>
<keyword evidence="2" id="KW-0812">Transmembrane</keyword>
<feature type="chain" id="PRO_5043382622" evidence="3">
    <location>
        <begin position="24"/>
        <end position="397"/>
    </location>
</feature>
<comment type="caution">
    <text evidence="4">The sequence shown here is derived from an EMBL/GenBank/DDBJ whole genome shotgun (WGS) entry which is preliminary data.</text>
</comment>
<keyword evidence="2" id="KW-0472">Membrane</keyword>
<organism evidence="4 5">
    <name type="scientific">Meganyctiphanes norvegica</name>
    <name type="common">Northern krill</name>
    <name type="synonym">Thysanopoda norvegica</name>
    <dbReference type="NCBI Taxonomy" id="48144"/>
    <lineage>
        <taxon>Eukaryota</taxon>
        <taxon>Metazoa</taxon>
        <taxon>Ecdysozoa</taxon>
        <taxon>Arthropoda</taxon>
        <taxon>Crustacea</taxon>
        <taxon>Multicrustacea</taxon>
        <taxon>Malacostraca</taxon>
        <taxon>Eumalacostraca</taxon>
        <taxon>Eucarida</taxon>
        <taxon>Euphausiacea</taxon>
        <taxon>Euphausiidae</taxon>
        <taxon>Meganyctiphanes</taxon>
    </lineage>
</organism>
<evidence type="ECO:0000313" key="4">
    <source>
        <dbReference type="EMBL" id="CAL4137497.1"/>
    </source>
</evidence>
<proteinExistence type="predicted"/>
<dbReference type="AlphaFoldDB" id="A0AAV2RQS4"/>
<sequence length="397" mass="44477">MMSVVTGKLVVILLQVLLQQSLAGGTTLLKGAEPVLEDEELAHNPYIRMPIGPMESENCNSNQDCVDIFDNFNLAMLMDTEGNIVHKPYCEITGNTTTPLWGESYNTSDTTDASSTLAPLGVCTCGRAPDGQELCPSWTLTWGDTSVWYCGPCGRIGSQCDVNRTTCSYLYSYCDTSDDPSYCKCTDDGKFYELYYCYIPYYGYQVALQSTLIIGIVVVICLFLATAYNALRMRRIRRLQAMGLWNNGRVVSEAPPEDTPPKYDDVVENLPSYQDALQMEENVDGIVNTAFEEDSISLPPSYEEIKPNLNKPNSRNKTNESHIQKENVIVRNDSDTNQEHKNESSNEINHKEESAIHPEKHLNDVSIKEEVVKEDLLQVQSQPIEQPIQSALHNVQI</sequence>
<reference evidence="4 5" key="1">
    <citation type="submission" date="2024-05" db="EMBL/GenBank/DDBJ databases">
        <authorList>
            <person name="Wallberg A."/>
        </authorList>
    </citation>
    <scope>NUCLEOTIDE SEQUENCE [LARGE SCALE GENOMIC DNA]</scope>
</reference>
<protein>
    <submittedName>
        <fullName evidence="4">Uncharacterized protein</fullName>
    </submittedName>
</protein>
<dbReference type="Proteomes" id="UP001497623">
    <property type="component" value="Unassembled WGS sequence"/>
</dbReference>
<evidence type="ECO:0000256" key="1">
    <source>
        <dbReference type="SAM" id="MobiDB-lite"/>
    </source>
</evidence>
<gene>
    <name evidence="4" type="ORF">MNOR_LOCUS28097</name>
</gene>
<keyword evidence="2" id="KW-1133">Transmembrane helix</keyword>
<keyword evidence="5" id="KW-1185">Reference proteome</keyword>
<feature type="transmembrane region" description="Helical" evidence="2">
    <location>
        <begin position="212"/>
        <end position="231"/>
    </location>
</feature>
<accession>A0AAV2RQS4</accession>
<feature type="region of interest" description="Disordered" evidence="1">
    <location>
        <begin position="298"/>
        <end position="357"/>
    </location>
</feature>
<evidence type="ECO:0000256" key="3">
    <source>
        <dbReference type="SAM" id="SignalP"/>
    </source>
</evidence>
<evidence type="ECO:0000313" key="5">
    <source>
        <dbReference type="Proteomes" id="UP001497623"/>
    </source>
</evidence>